<dbReference type="InterPro" id="IPR025110">
    <property type="entry name" value="AMP-bd_C"/>
</dbReference>
<dbReference type="PROSITE" id="PS00455">
    <property type="entry name" value="AMP_BINDING"/>
    <property type="match status" value="1"/>
</dbReference>
<dbReference type="Proteomes" id="UP000319728">
    <property type="component" value="Unassembled WGS sequence"/>
</dbReference>
<dbReference type="InterPro" id="IPR023213">
    <property type="entry name" value="CAT-like_dom_sf"/>
</dbReference>
<dbReference type="InterPro" id="IPR001242">
    <property type="entry name" value="Condensation_dom"/>
</dbReference>
<dbReference type="PANTHER" id="PTHR45527">
    <property type="entry name" value="NONRIBOSOMAL PEPTIDE SYNTHETASE"/>
    <property type="match status" value="1"/>
</dbReference>
<dbReference type="GO" id="GO:0005737">
    <property type="term" value="C:cytoplasm"/>
    <property type="evidence" value="ECO:0007669"/>
    <property type="project" value="TreeGrafter"/>
</dbReference>
<dbReference type="PROSITE" id="PS00012">
    <property type="entry name" value="PHOSPHOPANTETHEINE"/>
    <property type="match status" value="1"/>
</dbReference>
<comment type="cofactor">
    <cofactor evidence="1">
        <name>pantetheine 4'-phosphate</name>
        <dbReference type="ChEBI" id="CHEBI:47942"/>
    </cofactor>
</comment>
<dbReference type="GO" id="GO:0043041">
    <property type="term" value="P:amino acid activation for nonribosomal peptide biosynthetic process"/>
    <property type="evidence" value="ECO:0007669"/>
    <property type="project" value="TreeGrafter"/>
</dbReference>
<dbReference type="Gene3D" id="3.30.559.30">
    <property type="entry name" value="Nonribosomal peptide synthetase, condensation domain"/>
    <property type="match status" value="1"/>
</dbReference>
<dbReference type="PANTHER" id="PTHR45527:SF1">
    <property type="entry name" value="FATTY ACID SYNTHASE"/>
    <property type="match status" value="1"/>
</dbReference>
<dbReference type="CDD" id="cd19531">
    <property type="entry name" value="LCL_NRPS-like"/>
    <property type="match status" value="1"/>
</dbReference>
<dbReference type="InterPro" id="IPR006162">
    <property type="entry name" value="Ppantetheine_attach_site"/>
</dbReference>
<dbReference type="Gene3D" id="2.30.38.10">
    <property type="entry name" value="Luciferase, Domain 3"/>
    <property type="match status" value="1"/>
</dbReference>
<dbReference type="GO" id="GO:0031177">
    <property type="term" value="F:phosphopantetheine binding"/>
    <property type="evidence" value="ECO:0007669"/>
    <property type="project" value="InterPro"/>
</dbReference>
<dbReference type="Gene3D" id="3.40.50.980">
    <property type="match status" value="2"/>
</dbReference>
<dbReference type="OrthoDB" id="2472181at2"/>
<dbReference type="Pfam" id="PF00550">
    <property type="entry name" value="PP-binding"/>
    <property type="match status" value="1"/>
</dbReference>
<keyword evidence="2" id="KW-0596">Phosphopantetheine</keyword>
<reference evidence="4 5" key="1">
    <citation type="submission" date="2019-07" db="EMBL/GenBank/DDBJ databases">
        <title>R&amp;d 2014.</title>
        <authorList>
            <person name="Klenk H.-P."/>
        </authorList>
    </citation>
    <scope>NUCLEOTIDE SEQUENCE [LARGE SCALE GENOMIC DNA]</scope>
    <source>
        <strain evidence="4 5">DSM 43912</strain>
    </source>
</reference>
<dbReference type="GO" id="GO:0008610">
    <property type="term" value="P:lipid biosynthetic process"/>
    <property type="evidence" value="ECO:0007669"/>
    <property type="project" value="UniProtKB-ARBA"/>
</dbReference>
<dbReference type="GO" id="GO:0003824">
    <property type="term" value="F:catalytic activity"/>
    <property type="evidence" value="ECO:0007669"/>
    <property type="project" value="InterPro"/>
</dbReference>
<dbReference type="SUPFAM" id="SSF56801">
    <property type="entry name" value="Acetyl-CoA synthetase-like"/>
    <property type="match status" value="1"/>
</dbReference>
<protein>
    <submittedName>
        <fullName evidence="4">Amino acid adenylation domain-containing protein</fullName>
    </submittedName>
</protein>
<dbReference type="Gene3D" id="3.30.559.10">
    <property type="entry name" value="Chloramphenicol acetyltransferase-like domain"/>
    <property type="match status" value="1"/>
</dbReference>
<dbReference type="AlphaFoldDB" id="A0A562WKH6"/>
<dbReference type="SUPFAM" id="SSF47336">
    <property type="entry name" value="ACP-like"/>
    <property type="match status" value="1"/>
</dbReference>
<dbReference type="SUPFAM" id="SSF52777">
    <property type="entry name" value="CoA-dependent acyltransferases"/>
    <property type="match status" value="2"/>
</dbReference>
<evidence type="ECO:0000313" key="5">
    <source>
        <dbReference type="Proteomes" id="UP000319728"/>
    </source>
</evidence>
<dbReference type="GO" id="GO:0044550">
    <property type="term" value="P:secondary metabolite biosynthetic process"/>
    <property type="evidence" value="ECO:0007669"/>
    <property type="project" value="TreeGrafter"/>
</dbReference>
<dbReference type="RefSeq" id="WP_145819106.1">
    <property type="nucleotide sequence ID" value="NZ_AP023438.1"/>
</dbReference>
<dbReference type="InterPro" id="IPR045851">
    <property type="entry name" value="AMP-bd_C_sf"/>
</dbReference>
<dbReference type="Gene3D" id="3.30.300.30">
    <property type="match status" value="1"/>
</dbReference>
<dbReference type="InterPro" id="IPR010071">
    <property type="entry name" value="AA_adenyl_dom"/>
</dbReference>
<sequence>MTSPVPTVGGVLPPAVAPATSARLPLSFAQEQLWLVDQLSPGESAYNSPLVYRLRGTLDVTALRAALTALVARHDALRATFGTEDGTPYQEIAPPAPARLEVRAVPGDTPDDRETALHRTLRAEVAAPFDLQAGPLYRFLLLRVTADDHVLLLLLHHIVTDGWSTGVLRRDLAAGYASAVAGHPPQLPPPGRTYAAHVLAQRARLTPETLAAGLRHWERTLRDVPPVELPTDRPRAAAVGRPGATVVRPLPDALGQRVAALCRDRQVSPFMLLTAGLAAVLATEAGQEDLSLGVPLLGRAEAELEDVVGLFVNMVVLRLDLSGDPTFDDLLDRVAEASLGLYDHDEVPFAKVVERVRPVRTEGRNPLFQVCVQLLGADTTGAGLSLPGLTVELVPPPSERSPFDLSVDFAVTGERIAVHLTYATDLFDRWRINALLDHLTTLLTTGCADPARPLSRLPLLSARERTALLELGDGGPFRPDGRPLDARIAAVATARPEAVAAVCRGRELTYGELLHRADALAHRLVRHGAGPERVVAVVADRDLDLLVAVLGVLRAGAAVTVLDPTHPPRRLGRLIDTVDAPVVLARSALVDRLPPLPGRDVLPVDGPAADPPAPGPLPAHTAATLAAVVTTSGSTGRPKPVALDHAGLGCFVDRYRRALDLGPADRMLQFCSLTFDLALGEVLTALTVGATLVLVSPEEGSAPDEVSALMRARRVTYLGLTPTMLGSLDPAGHPDLRVVMSAGEVLTTDLVDAWKLPGRRMVNLYGPTEVSVACTDHECAPVPGHCPPPIGRPHPGRWLYVVDRYGRLAPRGAPGELLIGGVGLARGYLGQPARTAERFVPDPFRPGGRVYRSGDLVRWNAAGELEFLGRLDDQVKLRGLRIEPGEIESALLTHPRVSRAAVVVRPDPRGEPRLVGYVSAEGPPPTPAELRAHLDAVLPAYLVPGAWCVLDKFPLTSSQKIDRAALPDPDPVTAPGGTAPAATPTEAALVAIFGEVLGVPEVGVDANLFALGGSSLQGMRVVSQVNRAFGVRLSLRLLYGTATIRDLAARIDGTTRGAVR</sequence>
<evidence type="ECO:0000256" key="3">
    <source>
        <dbReference type="ARBA" id="ARBA00022553"/>
    </source>
</evidence>
<dbReference type="PROSITE" id="PS50075">
    <property type="entry name" value="CARRIER"/>
    <property type="match status" value="1"/>
</dbReference>
<name>A0A562WKH6_9ACTN</name>
<keyword evidence="5" id="KW-1185">Reference proteome</keyword>
<dbReference type="EMBL" id="VLLP01000001">
    <property type="protein sequence ID" value="TWJ30397.1"/>
    <property type="molecule type" value="Genomic_DNA"/>
</dbReference>
<dbReference type="InterPro" id="IPR020806">
    <property type="entry name" value="PKS_PP-bd"/>
</dbReference>
<dbReference type="InterPro" id="IPR036736">
    <property type="entry name" value="ACP-like_sf"/>
</dbReference>
<dbReference type="InterPro" id="IPR009081">
    <property type="entry name" value="PP-bd_ACP"/>
</dbReference>
<dbReference type="InterPro" id="IPR020845">
    <property type="entry name" value="AMP-binding_CS"/>
</dbReference>
<keyword evidence="3" id="KW-0597">Phosphoprotein</keyword>
<evidence type="ECO:0000313" key="4">
    <source>
        <dbReference type="EMBL" id="TWJ30397.1"/>
    </source>
</evidence>
<organism evidence="4 5">
    <name type="scientific">Micromonospora sagamiensis</name>
    <dbReference type="NCBI Taxonomy" id="47875"/>
    <lineage>
        <taxon>Bacteria</taxon>
        <taxon>Bacillati</taxon>
        <taxon>Actinomycetota</taxon>
        <taxon>Actinomycetes</taxon>
        <taxon>Micromonosporales</taxon>
        <taxon>Micromonosporaceae</taxon>
        <taxon>Micromonospora</taxon>
    </lineage>
</organism>
<dbReference type="NCBIfam" id="TIGR01733">
    <property type="entry name" value="AA-adenyl-dom"/>
    <property type="match status" value="1"/>
</dbReference>
<dbReference type="SMART" id="SM00823">
    <property type="entry name" value="PKS_PP"/>
    <property type="match status" value="1"/>
</dbReference>
<dbReference type="Pfam" id="PF00501">
    <property type="entry name" value="AMP-binding"/>
    <property type="match status" value="1"/>
</dbReference>
<dbReference type="Gene3D" id="1.10.1200.10">
    <property type="entry name" value="ACP-like"/>
    <property type="match status" value="1"/>
</dbReference>
<gene>
    <name evidence="4" type="ORF">JD81_03936</name>
</gene>
<dbReference type="InterPro" id="IPR000873">
    <property type="entry name" value="AMP-dep_synth/lig_dom"/>
</dbReference>
<dbReference type="Pfam" id="PF13193">
    <property type="entry name" value="AMP-binding_C"/>
    <property type="match status" value="1"/>
</dbReference>
<proteinExistence type="predicted"/>
<comment type="caution">
    <text evidence="4">The sequence shown here is derived from an EMBL/GenBank/DDBJ whole genome shotgun (WGS) entry which is preliminary data.</text>
</comment>
<dbReference type="Pfam" id="PF00668">
    <property type="entry name" value="Condensation"/>
    <property type="match status" value="1"/>
</dbReference>
<accession>A0A562WKH6</accession>
<dbReference type="CDD" id="cd05930">
    <property type="entry name" value="A_NRPS"/>
    <property type="match status" value="1"/>
</dbReference>
<evidence type="ECO:0000256" key="2">
    <source>
        <dbReference type="ARBA" id="ARBA00022450"/>
    </source>
</evidence>
<evidence type="ECO:0000256" key="1">
    <source>
        <dbReference type="ARBA" id="ARBA00001957"/>
    </source>
</evidence>